<keyword evidence="3" id="KW-1185">Reference proteome</keyword>
<feature type="region of interest" description="Disordered" evidence="1">
    <location>
        <begin position="129"/>
        <end position="241"/>
    </location>
</feature>
<dbReference type="EMBL" id="CAJHJG010005841">
    <property type="protein sequence ID" value="CAD6953001.1"/>
    <property type="molecule type" value="Genomic_DNA"/>
</dbReference>
<name>A0ABN7J543_9BASI</name>
<evidence type="ECO:0000313" key="3">
    <source>
        <dbReference type="Proteomes" id="UP000836402"/>
    </source>
</evidence>
<reference evidence="2" key="1">
    <citation type="submission" date="2020-10" db="EMBL/GenBank/DDBJ databases">
        <authorList>
            <person name="Sedaghatjoo S."/>
        </authorList>
    </citation>
    <scope>NUCLEOTIDE SEQUENCE</scope>
    <source>
        <strain evidence="2">AZH3</strain>
    </source>
</reference>
<comment type="caution">
    <text evidence="2">The sequence shown here is derived from an EMBL/GenBank/DDBJ whole genome shotgun (WGS) entry which is preliminary data.</text>
</comment>
<evidence type="ECO:0000256" key="1">
    <source>
        <dbReference type="SAM" id="MobiDB-lite"/>
    </source>
</evidence>
<organism evidence="2 3">
    <name type="scientific">Tilletia caries</name>
    <name type="common">wheat bunt fungus</name>
    <dbReference type="NCBI Taxonomy" id="13290"/>
    <lineage>
        <taxon>Eukaryota</taxon>
        <taxon>Fungi</taxon>
        <taxon>Dikarya</taxon>
        <taxon>Basidiomycota</taxon>
        <taxon>Ustilaginomycotina</taxon>
        <taxon>Exobasidiomycetes</taxon>
        <taxon>Tilletiales</taxon>
        <taxon>Tilletiaceae</taxon>
        <taxon>Tilletia</taxon>
    </lineage>
</organism>
<feature type="compositionally biased region" description="Polar residues" evidence="1">
    <location>
        <begin position="131"/>
        <end position="140"/>
    </location>
</feature>
<gene>
    <name evidence="2" type="ORF">JKIAZH3_G8425</name>
</gene>
<sequence length="289" mass="30509">MHGSQITFGQRGCAVNYGAQGGPQVLGAIVRIEEARALGVLHQVPPARQIQQPMGQVQPSGYQGRSQAQLPQAQARHLQSIARLTADLATGTLRPMSRAGTNDEYRNCRHVDVFAAVCPSMCLRRLDQQHRPGSSTTGTEMGTPMIQPSMPPISGLPGAGPSMASQQNPAPALPLEMRAPVHKGVSDGPGGHPYAGSNGMHMSNGAVGDVQGSMGPVSAAELNLGGPDMIPRTPVQGGDDQGGQLTQIRLLFRICSNKWPCNLLFRPFLPRLSHPPVYGESLATVRIAG</sequence>
<accession>A0ABN7J543</accession>
<protein>
    <submittedName>
        <fullName evidence="2">Uncharacterized protein</fullName>
    </submittedName>
</protein>
<evidence type="ECO:0000313" key="2">
    <source>
        <dbReference type="EMBL" id="CAD6953001.1"/>
    </source>
</evidence>
<dbReference type="Proteomes" id="UP000836402">
    <property type="component" value="Unassembled WGS sequence"/>
</dbReference>
<proteinExistence type="predicted"/>